<name>N0BD83_9HYPH</name>
<organism evidence="2 3">
    <name type="scientific">Hyphomicrobium denitrificans 1NES1</name>
    <dbReference type="NCBI Taxonomy" id="670307"/>
    <lineage>
        <taxon>Bacteria</taxon>
        <taxon>Pseudomonadati</taxon>
        <taxon>Pseudomonadota</taxon>
        <taxon>Alphaproteobacteria</taxon>
        <taxon>Hyphomicrobiales</taxon>
        <taxon>Hyphomicrobiaceae</taxon>
        <taxon>Hyphomicrobium</taxon>
    </lineage>
</organism>
<feature type="domain" description="Abortive phage infection protein C-terminal" evidence="1">
    <location>
        <begin position="278"/>
        <end position="543"/>
    </location>
</feature>
<dbReference type="HOGENOM" id="CLU_026290_2_0_5"/>
<dbReference type="KEGG" id="hdt:HYPDE_32078"/>
<dbReference type="InterPro" id="IPR018891">
    <property type="entry name" value="AIPR_C"/>
</dbReference>
<dbReference type="eggNOG" id="COG2159">
    <property type="taxonomic scope" value="Bacteria"/>
</dbReference>
<dbReference type="STRING" id="670307.HYPDE_32078"/>
<evidence type="ECO:0000313" key="2">
    <source>
        <dbReference type="EMBL" id="AGK58090.1"/>
    </source>
</evidence>
<protein>
    <recommendedName>
        <fullName evidence="1">Abortive phage infection protein C-terminal domain-containing protein</fullName>
    </recommendedName>
</protein>
<dbReference type="EMBL" id="CP005587">
    <property type="protein sequence ID" value="AGK58090.1"/>
    <property type="molecule type" value="Genomic_DNA"/>
</dbReference>
<sequence length="593" mass="67805">MTEQSKLLYSTQSNDWGSVLMDRIIASDVAEFAKSHALDDLPENKQFEHFTSYITVRRHHARTFDTDDIVVGGNSEPSIDSIAIIVNGTLVTEPSTIDELIERNGYLEVNFVFGQADRGSHFDSSKMGTFGYGVEDFFRDEPTLPRGERVRLAAEIKDAIFDQGNKLRKKPTCRLYYATTGRWNEDQIPVARRDATVTAIESTQLFSSIDYHCYGSNELHDLYVRTKTAVTREFEFKERRSMPKPDGVKSAYIGYAPAAEFMKIISDDSGDDILGSIFDENVRDWQDYNAVNKEMRDTLQSPHRDRFALMNNGVTIITSRIGGAGDDLILENFQVVNGCQTSNVLFNERHEDLSKVFVPLRLIETEDEAVKQAIITATNRQTELTTEQLYALTDFSRQLEDTFKTYDEPVRLYYERRDGQYDRFPEINKTKIVVPRALVTAFAAMFLNDPTRVTRNYKTIRTKVGAEIFAKGHHIEPYYVAAYAAYRLAFLLRNKLKGDTGARFHILTALRYLLDSRPLPPMNRNEIKSRCEEMTKLLWDHAKSDELFAEASSIVHKVVEDQGLEFDRDNIRTEATTKGLLQHFGIRVADDRA</sequence>
<gene>
    <name evidence="2" type="ORF">HYPDE_32078</name>
</gene>
<accession>N0BD83</accession>
<evidence type="ECO:0000313" key="3">
    <source>
        <dbReference type="Proteomes" id="UP000005952"/>
    </source>
</evidence>
<dbReference type="Proteomes" id="UP000005952">
    <property type="component" value="Chromosome"/>
</dbReference>
<dbReference type="Pfam" id="PF10592">
    <property type="entry name" value="AIPR"/>
    <property type="match status" value="1"/>
</dbReference>
<keyword evidence="3" id="KW-1185">Reference proteome</keyword>
<evidence type="ECO:0000259" key="1">
    <source>
        <dbReference type="Pfam" id="PF10592"/>
    </source>
</evidence>
<dbReference type="AlphaFoldDB" id="N0BD83"/>
<proteinExistence type="predicted"/>
<reference evidence="2 3" key="1">
    <citation type="journal article" date="2013" name="Genome Announc.">
        <title>Genome sequences for three denitrifying bacterial strains isolated from a uranium- and nitrate-contaminated subsurface environment.</title>
        <authorList>
            <person name="Venkatramanan R."/>
            <person name="Prakash O."/>
            <person name="Woyke T."/>
            <person name="Chain P."/>
            <person name="Goodwin L.A."/>
            <person name="Watson D."/>
            <person name="Brooks S."/>
            <person name="Kostka J.E."/>
            <person name="Green S.J."/>
        </authorList>
    </citation>
    <scope>NUCLEOTIDE SEQUENCE [LARGE SCALE GENOMIC DNA]</scope>
    <source>
        <strain evidence="2 3">1NES1</strain>
    </source>
</reference>